<protein>
    <submittedName>
        <fullName evidence="2">Uncharacterized protein</fullName>
    </submittedName>
</protein>
<dbReference type="EMBL" id="QXFW01003945">
    <property type="protein sequence ID" value="KAE8967986.1"/>
    <property type="molecule type" value="Genomic_DNA"/>
</dbReference>
<evidence type="ECO:0000313" key="2">
    <source>
        <dbReference type="EMBL" id="KAE8967986.1"/>
    </source>
</evidence>
<feature type="region of interest" description="Disordered" evidence="1">
    <location>
        <begin position="219"/>
        <end position="305"/>
    </location>
</feature>
<organism evidence="2 3">
    <name type="scientific">Phytophthora fragariae</name>
    <dbReference type="NCBI Taxonomy" id="53985"/>
    <lineage>
        <taxon>Eukaryota</taxon>
        <taxon>Sar</taxon>
        <taxon>Stramenopiles</taxon>
        <taxon>Oomycota</taxon>
        <taxon>Peronosporomycetes</taxon>
        <taxon>Peronosporales</taxon>
        <taxon>Peronosporaceae</taxon>
        <taxon>Phytophthora</taxon>
    </lineage>
</organism>
<name>A0A6A3HDF6_9STRA</name>
<accession>A0A6A3HDF6</accession>
<dbReference type="Proteomes" id="UP000460718">
    <property type="component" value="Unassembled WGS sequence"/>
</dbReference>
<reference evidence="2 3" key="1">
    <citation type="submission" date="2018-09" db="EMBL/GenBank/DDBJ databases">
        <title>Genomic investigation of the strawberry pathogen Phytophthora fragariae indicates pathogenicity is determined by transcriptional variation in three key races.</title>
        <authorList>
            <person name="Adams T.M."/>
            <person name="Armitage A.D."/>
            <person name="Sobczyk M.K."/>
            <person name="Bates H.J."/>
            <person name="Dunwell J.M."/>
            <person name="Nellist C.F."/>
            <person name="Harrison R.J."/>
        </authorList>
    </citation>
    <scope>NUCLEOTIDE SEQUENCE [LARGE SCALE GENOMIC DNA]</scope>
    <source>
        <strain evidence="2 3">SCRP245</strain>
    </source>
</reference>
<feature type="compositionally biased region" description="Acidic residues" evidence="1">
    <location>
        <begin position="283"/>
        <end position="298"/>
    </location>
</feature>
<proteinExistence type="predicted"/>
<feature type="region of interest" description="Disordered" evidence="1">
    <location>
        <begin position="1"/>
        <end position="46"/>
    </location>
</feature>
<dbReference type="AlphaFoldDB" id="A0A6A3HDF6"/>
<sequence>MSSADDTDAVTAFRPLMTDAHTEQQPRRTSTTGATTNHQMHGSPAAASPHFQIQEPHWALTVRAVPSSRGHHEHSVRPGGLQQLDFSSLEYGGLAHTQVQPLQVLSDLAVSIGGELDTWAAPVDNLRDRTHRNAWTDFHGALESLPVGVTNFDDRFQGPNGDYDEAMGSTFTAGGNVSNVSGADYDSRGNLRNGFVALLLSGNSCDGDGVCGDDDVVRGNGDGVRGDGDGVRGDGDGVRGDDRDVHRDTAGDVEHRWRELSDDAQNLGNDEHEVLVGQGGGEQGDDEYDEAEQDDEGHADDPSTLDGRLSLELEQQIIEAAEKMLRQTPRNSIDTWVLYRGYSVIDNYVCFRVL</sequence>
<comment type="caution">
    <text evidence="2">The sequence shown here is derived from an EMBL/GenBank/DDBJ whole genome shotgun (WGS) entry which is preliminary data.</text>
</comment>
<evidence type="ECO:0000313" key="3">
    <source>
        <dbReference type="Proteomes" id="UP000460718"/>
    </source>
</evidence>
<gene>
    <name evidence="2" type="ORF">PF011_g27359</name>
</gene>
<feature type="compositionally biased region" description="Basic and acidic residues" evidence="1">
    <location>
        <begin position="224"/>
        <end position="261"/>
    </location>
</feature>
<feature type="compositionally biased region" description="Polar residues" evidence="1">
    <location>
        <begin position="27"/>
        <end position="40"/>
    </location>
</feature>
<evidence type="ECO:0000256" key="1">
    <source>
        <dbReference type="SAM" id="MobiDB-lite"/>
    </source>
</evidence>